<protein>
    <submittedName>
        <fullName evidence="2">TCB2</fullName>
    </submittedName>
</protein>
<dbReference type="PANTHER" id="PTHR47326:SF1">
    <property type="entry name" value="HTH PSQ-TYPE DOMAIN-CONTAINING PROTEIN"/>
    <property type="match status" value="1"/>
</dbReference>
<evidence type="ECO:0000313" key="2">
    <source>
        <dbReference type="EMBL" id="ORD99267.1"/>
    </source>
</evidence>
<dbReference type="Gene3D" id="3.30.420.10">
    <property type="entry name" value="Ribonuclease H-like superfamily/Ribonuclease H"/>
    <property type="match status" value="1"/>
</dbReference>
<name>A0A1X0QHL9_9MICR</name>
<dbReference type="Proteomes" id="UP000192501">
    <property type="component" value="Unassembled WGS sequence"/>
</dbReference>
<dbReference type="Pfam" id="PF13358">
    <property type="entry name" value="DDE_3"/>
    <property type="match status" value="1"/>
</dbReference>
<dbReference type="InterPro" id="IPR038717">
    <property type="entry name" value="Tc1-like_DDE_dom"/>
</dbReference>
<accession>A0A1X0QHL9</accession>
<feature type="domain" description="Tc1-like transposase DDE" evidence="1">
    <location>
        <begin position="11"/>
        <end position="120"/>
    </location>
</feature>
<dbReference type="EMBL" id="LTAI01000245">
    <property type="protein sequence ID" value="ORD99267.1"/>
    <property type="molecule type" value="Genomic_DNA"/>
</dbReference>
<dbReference type="VEuPathDB" id="MicrosporidiaDB:A0H76_1126"/>
<organism evidence="2 3">
    <name type="scientific">Hepatospora eriocheir</name>
    <dbReference type="NCBI Taxonomy" id="1081669"/>
    <lineage>
        <taxon>Eukaryota</taxon>
        <taxon>Fungi</taxon>
        <taxon>Fungi incertae sedis</taxon>
        <taxon>Microsporidia</taxon>
        <taxon>Hepatosporidae</taxon>
        <taxon>Hepatospora</taxon>
    </lineage>
</organism>
<dbReference type="InterPro" id="IPR036397">
    <property type="entry name" value="RNaseH_sf"/>
</dbReference>
<proteinExistence type="predicted"/>
<dbReference type="AlphaFoldDB" id="A0A1X0QHL9"/>
<comment type="caution">
    <text evidence="2">The sequence shown here is derived from an EMBL/GenBank/DDBJ whole genome shotgun (WGS) entry which is preliminary data.</text>
</comment>
<reference evidence="2 3" key="1">
    <citation type="journal article" date="2017" name="Environ. Microbiol.">
        <title>Decay of the glycolytic pathway and adaptation to intranuclear parasitism within Enterocytozoonidae microsporidia.</title>
        <authorList>
            <person name="Wiredu Boakye D."/>
            <person name="Jaroenlak P."/>
            <person name="Prachumwat A."/>
            <person name="Williams T.A."/>
            <person name="Bateman K.S."/>
            <person name="Itsathitphaisarn O."/>
            <person name="Sritunyalucksana K."/>
            <person name="Paszkiewicz K.H."/>
            <person name="Moore K.A."/>
            <person name="Stentiford G.D."/>
            <person name="Williams B.A."/>
        </authorList>
    </citation>
    <scope>NUCLEOTIDE SEQUENCE [LARGE SCALE GENOMIC DNA]</scope>
    <source>
        <strain evidence="3">canceri</strain>
    </source>
</reference>
<evidence type="ECO:0000259" key="1">
    <source>
        <dbReference type="Pfam" id="PF13358"/>
    </source>
</evidence>
<evidence type="ECO:0000313" key="3">
    <source>
        <dbReference type="Proteomes" id="UP000192501"/>
    </source>
</evidence>
<dbReference type="GO" id="GO:0003676">
    <property type="term" value="F:nucleic acid binding"/>
    <property type="evidence" value="ECO:0007669"/>
    <property type="project" value="InterPro"/>
</dbReference>
<gene>
    <name evidence="2" type="primary">TCB2</name>
    <name evidence="2" type="ORF">A0H76_1126</name>
</gene>
<dbReference type="VEuPathDB" id="MicrosporidiaDB:HERIO_1815"/>
<dbReference type="PANTHER" id="PTHR47326">
    <property type="entry name" value="TRANSPOSABLE ELEMENT TC3 TRANSPOSASE-LIKE PROTEIN"/>
    <property type="match status" value="1"/>
</dbReference>
<sequence>MTPTVKYGKGSIMIWGCFSYEGVGRIEIIKGNITALYYTKILNKNLFKSVDELSISDNYIFQQDNDPKHKAALTNEFFDKNNVEVLNWPSQSPDMNPIENLWYYLKIQVHKRKPKNLKELEEFVVDDWFKIPQEMCKNLVNSVPKRIE</sequence>